<keyword evidence="2" id="KW-0444">Lipid biosynthesis</keyword>
<dbReference type="GO" id="GO:0006654">
    <property type="term" value="P:phosphatidic acid biosynthetic process"/>
    <property type="evidence" value="ECO:0007669"/>
    <property type="project" value="TreeGrafter"/>
</dbReference>
<dbReference type="SMART" id="SM00563">
    <property type="entry name" value="PlsC"/>
    <property type="match status" value="1"/>
</dbReference>
<dbReference type="PANTHER" id="PTHR10434">
    <property type="entry name" value="1-ACYL-SN-GLYCEROL-3-PHOSPHATE ACYLTRANSFERASE"/>
    <property type="match status" value="1"/>
</dbReference>
<dbReference type="InterPro" id="IPR002123">
    <property type="entry name" value="Plipid/glycerol_acylTrfase"/>
</dbReference>
<dbReference type="PANTHER" id="PTHR10434:SF64">
    <property type="entry name" value="1-ACYL-SN-GLYCEROL-3-PHOSPHATE ACYLTRANSFERASE-RELATED"/>
    <property type="match status" value="1"/>
</dbReference>
<dbReference type="Pfam" id="PF01553">
    <property type="entry name" value="Acyltransferase"/>
    <property type="match status" value="1"/>
</dbReference>
<gene>
    <name evidence="9" type="ORF">Tharo_0898</name>
</gene>
<keyword evidence="10" id="KW-1185">Reference proteome</keyword>
<keyword evidence="3 9" id="KW-0808">Transferase</keyword>
<evidence type="ECO:0000256" key="5">
    <source>
        <dbReference type="ARBA" id="ARBA00023315"/>
    </source>
</evidence>
<dbReference type="Proteomes" id="UP000241885">
    <property type="component" value="Chromosome"/>
</dbReference>
<evidence type="ECO:0000256" key="7">
    <source>
        <dbReference type="SAM" id="Phobius"/>
    </source>
</evidence>
<accession>A0A2R4BKH9</accession>
<keyword evidence="4" id="KW-0443">Lipid metabolism</keyword>
<feature type="transmembrane region" description="Helical" evidence="7">
    <location>
        <begin position="39"/>
        <end position="57"/>
    </location>
</feature>
<feature type="domain" description="Phospholipid/glycerol acyltransferase" evidence="8">
    <location>
        <begin position="92"/>
        <end position="204"/>
    </location>
</feature>
<dbReference type="EC" id="2.3.1.51" evidence="9"/>
<evidence type="ECO:0000313" key="9">
    <source>
        <dbReference type="EMBL" id="AVR87840.1"/>
    </source>
</evidence>
<dbReference type="CDD" id="cd07989">
    <property type="entry name" value="LPLAT_AGPAT-like"/>
    <property type="match status" value="1"/>
</dbReference>
<reference evidence="9 10" key="1">
    <citation type="submission" date="2018-03" db="EMBL/GenBank/DDBJ databases">
        <title>Complete genome sequence of Thauera aromatica, a model organism for studying aromatic compound degradation under denitrifying conditions.</title>
        <authorList>
            <person name="Lo H.-Y."/>
            <person name="Goris T."/>
            <person name="Boll M."/>
            <person name="Mueller J.A."/>
        </authorList>
    </citation>
    <scope>NUCLEOTIDE SEQUENCE [LARGE SCALE GENOMIC DNA]</scope>
    <source>
        <strain evidence="9 10">K172</strain>
    </source>
</reference>
<dbReference type="KEGG" id="tak:Tharo_0898"/>
<dbReference type="SUPFAM" id="SSF69593">
    <property type="entry name" value="Glycerol-3-phosphate (1)-acyltransferase"/>
    <property type="match status" value="1"/>
</dbReference>
<keyword evidence="7" id="KW-1133">Transmembrane helix</keyword>
<feature type="region of interest" description="Disordered" evidence="6">
    <location>
        <begin position="274"/>
        <end position="295"/>
    </location>
</feature>
<proteinExistence type="predicted"/>
<evidence type="ECO:0000256" key="1">
    <source>
        <dbReference type="ARBA" id="ARBA00005189"/>
    </source>
</evidence>
<protein>
    <submittedName>
        <fullName evidence="9">Diadenosine tetraphosphatase ApaH</fullName>
        <ecNumber evidence="9">2.3.1.51</ecNumber>
    </submittedName>
</protein>
<evidence type="ECO:0000256" key="2">
    <source>
        <dbReference type="ARBA" id="ARBA00022516"/>
    </source>
</evidence>
<feature type="region of interest" description="Disordered" evidence="6">
    <location>
        <begin position="1"/>
        <end position="21"/>
    </location>
</feature>
<comment type="pathway">
    <text evidence="1">Lipid metabolism.</text>
</comment>
<evidence type="ECO:0000256" key="4">
    <source>
        <dbReference type="ARBA" id="ARBA00023098"/>
    </source>
</evidence>
<name>A0A2R4BKH9_THAAR</name>
<evidence type="ECO:0000256" key="6">
    <source>
        <dbReference type="SAM" id="MobiDB-lite"/>
    </source>
</evidence>
<dbReference type="AlphaFoldDB" id="A0A2R4BKH9"/>
<keyword evidence="7" id="KW-0472">Membrane</keyword>
<organism evidence="9 10">
    <name type="scientific">Thauera aromatica K172</name>
    <dbReference type="NCBI Taxonomy" id="44139"/>
    <lineage>
        <taxon>Bacteria</taxon>
        <taxon>Pseudomonadati</taxon>
        <taxon>Pseudomonadota</taxon>
        <taxon>Betaproteobacteria</taxon>
        <taxon>Rhodocyclales</taxon>
        <taxon>Zoogloeaceae</taxon>
        <taxon>Thauera</taxon>
    </lineage>
</organism>
<sequence>MPRTGQGAWSSGSAAPLPGTTADRAATPAALRAWRYLRLGLHLLYGVATVALVYPFTRRDTHRALRRRWSRALLRILGIDLEAEGERITPGCLLVANHISWVDIFAINALAPAAFVSKAEVRAWPLIGWLAAKNDTIFLRRGSRGHARIVNAETAARLEAGGNVAIFPEGTTTDGTEVLHFHAALLQPAIACGRPVQPLALRYLNTDRGHNRAPAYDGDLSLGQCVANIIATRRSIVRIRIAPPHPTADGIDRRILAQCARDWVLAASRLAPAAASTAEPKPAPGTPHRPRCAAR</sequence>
<evidence type="ECO:0000256" key="3">
    <source>
        <dbReference type="ARBA" id="ARBA00022679"/>
    </source>
</evidence>
<evidence type="ECO:0000313" key="10">
    <source>
        <dbReference type="Proteomes" id="UP000241885"/>
    </source>
</evidence>
<evidence type="ECO:0000259" key="8">
    <source>
        <dbReference type="SMART" id="SM00563"/>
    </source>
</evidence>
<dbReference type="GO" id="GO:0003841">
    <property type="term" value="F:1-acylglycerol-3-phosphate O-acyltransferase activity"/>
    <property type="evidence" value="ECO:0007669"/>
    <property type="project" value="UniProtKB-EC"/>
</dbReference>
<keyword evidence="7" id="KW-0812">Transmembrane</keyword>
<keyword evidence="5 9" id="KW-0012">Acyltransferase</keyword>
<dbReference type="EMBL" id="CP028339">
    <property type="protein sequence ID" value="AVR87840.1"/>
    <property type="molecule type" value="Genomic_DNA"/>
</dbReference>